<dbReference type="EMBL" id="BPQH01000009">
    <property type="protein sequence ID" value="GJD50404.1"/>
    <property type="molecule type" value="Genomic_DNA"/>
</dbReference>
<dbReference type="SUPFAM" id="SSF52317">
    <property type="entry name" value="Class I glutamine amidotransferase-like"/>
    <property type="match status" value="1"/>
</dbReference>
<dbReference type="Pfam" id="PF01965">
    <property type="entry name" value="DJ-1_PfpI"/>
    <property type="match status" value="1"/>
</dbReference>
<comment type="caution">
    <text evidence="2">The sequence shown here is derived from an EMBL/GenBank/DDBJ whole genome shotgun (WGS) entry which is preliminary data.</text>
</comment>
<accession>A0ABQ4R0J8</accession>
<name>A0ABQ4R0J8_9HYPH</name>
<feature type="domain" description="DJ-1/PfpI" evidence="1">
    <location>
        <begin position="1"/>
        <end position="48"/>
    </location>
</feature>
<organism evidence="2 3">
    <name type="scientific">Methylobacterium crusticola</name>
    <dbReference type="NCBI Taxonomy" id="1697972"/>
    <lineage>
        <taxon>Bacteria</taxon>
        <taxon>Pseudomonadati</taxon>
        <taxon>Pseudomonadota</taxon>
        <taxon>Alphaproteobacteria</taxon>
        <taxon>Hyphomicrobiales</taxon>
        <taxon>Methylobacteriaceae</taxon>
        <taxon>Methylobacterium</taxon>
    </lineage>
</organism>
<dbReference type="InterPro" id="IPR029062">
    <property type="entry name" value="Class_I_gatase-like"/>
</dbReference>
<reference evidence="2" key="2">
    <citation type="submission" date="2021-08" db="EMBL/GenBank/DDBJ databases">
        <authorList>
            <person name="Tani A."/>
            <person name="Ola A."/>
            <person name="Ogura Y."/>
            <person name="Katsura K."/>
            <person name="Hayashi T."/>
        </authorList>
    </citation>
    <scope>NUCLEOTIDE SEQUENCE</scope>
    <source>
        <strain evidence="2">KCTC 52305</strain>
    </source>
</reference>
<protein>
    <recommendedName>
        <fullName evidence="1">DJ-1/PfpI domain-containing protein</fullName>
    </recommendedName>
</protein>
<keyword evidence="3" id="KW-1185">Reference proteome</keyword>
<dbReference type="Gene3D" id="3.40.50.880">
    <property type="match status" value="1"/>
</dbReference>
<evidence type="ECO:0000313" key="3">
    <source>
        <dbReference type="Proteomes" id="UP001055167"/>
    </source>
</evidence>
<sequence length="57" mass="6093">MTSCASIRTDVVDAGAEWHDAPVVADRGVVTDRNPGDRDAFTAKIIEEVAGDRHRAA</sequence>
<dbReference type="InterPro" id="IPR002818">
    <property type="entry name" value="DJ-1/PfpI"/>
</dbReference>
<gene>
    <name evidence="2" type="ORF">OPKNFCMD_3143</name>
</gene>
<evidence type="ECO:0000313" key="2">
    <source>
        <dbReference type="EMBL" id="GJD50404.1"/>
    </source>
</evidence>
<proteinExistence type="predicted"/>
<reference evidence="2" key="1">
    <citation type="journal article" date="2021" name="Front. Microbiol.">
        <title>Comprehensive Comparative Genomics and Phenotyping of Methylobacterium Species.</title>
        <authorList>
            <person name="Alessa O."/>
            <person name="Ogura Y."/>
            <person name="Fujitani Y."/>
            <person name="Takami H."/>
            <person name="Hayashi T."/>
            <person name="Sahin N."/>
            <person name="Tani A."/>
        </authorList>
    </citation>
    <scope>NUCLEOTIDE SEQUENCE</scope>
    <source>
        <strain evidence="2">KCTC 52305</strain>
    </source>
</reference>
<dbReference type="Proteomes" id="UP001055167">
    <property type="component" value="Unassembled WGS sequence"/>
</dbReference>
<evidence type="ECO:0000259" key="1">
    <source>
        <dbReference type="Pfam" id="PF01965"/>
    </source>
</evidence>